<evidence type="ECO:0000313" key="2">
    <source>
        <dbReference type="EMBL" id="SMQ56446.1"/>
    </source>
</evidence>
<accession>A0A1X7S9U1</accession>
<feature type="compositionally biased region" description="Pro residues" evidence="1">
    <location>
        <begin position="255"/>
        <end position="267"/>
    </location>
</feature>
<sequence>MPDHGHVYYSDELNISDAVFPLQTTQTTRVMHLLEDLHFFKSQKIASNLDSNAHAYFTMNIERIAWLIAQNSFCAEYDSDKHEAELNAHFDAIYHKALHCPLFHPRPETTVQHQSFQPFPPPLPPSPAVDPPYTPPDLKRAQDNDSDTPPQPLPVPKRSCRRIRTDMPYVFDRSDDDVFWRMLNVGDAGNTAEPNEPSIVLPISNASLATPGFITPVSDAVHDSDSDTIWSPAAIYRANDMLLRALFPEQFTDIPLPPHPSPSPSPNPSTTSLPSIFKVDGSTSPSVPPNQPTSTINAAATDDEVEETEHTSAAPPWDGDWEGDWTSFFEEAFFRV</sequence>
<gene>
    <name evidence="2" type="ORF">ZT3D7_G11601</name>
</gene>
<dbReference type="Proteomes" id="UP000215127">
    <property type="component" value="Chromosome 17"/>
</dbReference>
<keyword evidence="3" id="KW-1185">Reference proteome</keyword>
<reference evidence="2 3" key="1">
    <citation type="submission" date="2016-06" db="EMBL/GenBank/DDBJ databases">
        <authorList>
            <person name="Kjaerup R.B."/>
            <person name="Dalgaard T.S."/>
            <person name="Juul-Madsen H.R."/>
        </authorList>
    </citation>
    <scope>NUCLEOTIDE SEQUENCE [LARGE SCALE GENOMIC DNA]</scope>
</reference>
<organism evidence="2 3">
    <name type="scientific">Zymoseptoria tritici (strain ST99CH_3D7)</name>
    <dbReference type="NCBI Taxonomy" id="1276538"/>
    <lineage>
        <taxon>Eukaryota</taxon>
        <taxon>Fungi</taxon>
        <taxon>Dikarya</taxon>
        <taxon>Ascomycota</taxon>
        <taxon>Pezizomycotina</taxon>
        <taxon>Dothideomycetes</taxon>
        <taxon>Dothideomycetidae</taxon>
        <taxon>Mycosphaerellales</taxon>
        <taxon>Mycosphaerellaceae</taxon>
        <taxon>Zymoseptoria</taxon>
    </lineage>
</organism>
<proteinExistence type="predicted"/>
<name>A0A1X7S9U1_ZYMT9</name>
<feature type="region of interest" description="Disordered" evidence="1">
    <location>
        <begin position="110"/>
        <end position="158"/>
    </location>
</feature>
<dbReference type="EMBL" id="LT853706">
    <property type="protein sequence ID" value="SMQ56446.1"/>
    <property type="molecule type" value="Genomic_DNA"/>
</dbReference>
<evidence type="ECO:0000313" key="3">
    <source>
        <dbReference type="Proteomes" id="UP000215127"/>
    </source>
</evidence>
<evidence type="ECO:0000256" key="1">
    <source>
        <dbReference type="SAM" id="MobiDB-lite"/>
    </source>
</evidence>
<feature type="region of interest" description="Disordered" evidence="1">
    <location>
        <begin position="253"/>
        <end position="321"/>
    </location>
</feature>
<feature type="compositionally biased region" description="Pro residues" evidence="1">
    <location>
        <begin position="118"/>
        <end position="135"/>
    </location>
</feature>
<dbReference type="AlphaFoldDB" id="A0A1X7S9U1"/>
<protein>
    <submittedName>
        <fullName evidence="2">Uncharacterized protein</fullName>
    </submittedName>
</protein>